<dbReference type="InterPro" id="IPR041614">
    <property type="entry name" value="DprA_WH"/>
</dbReference>
<evidence type="ECO:0000313" key="5">
    <source>
        <dbReference type="Proteomes" id="UP000184389"/>
    </source>
</evidence>
<evidence type="ECO:0000259" key="3">
    <source>
        <dbReference type="Pfam" id="PF17782"/>
    </source>
</evidence>
<dbReference type="EMBL" id="FQXR01000008">
    <property type="protein sequence ID" value="SHI05020.1"/>
    <property type="molecule type" value="Genomic_DNA"/>
</dbReference>
<dbReference type="OrthoDB" id="9785707at2"/>
<feature type="domain" description="Smf/DprA SLOG" evidence="2">
    <location>
        <begin position="81"/>
        <end position="289"/>
    </location>
</feature>
<keyword evidence="5" id="KW-1185">Reference proteome</keyword>
<sequence length="365" mass="40574">MNSFNNRETLIWLNNIKIGNRAVEKVLKYFKNISDIWQANSSEIMSIKGITEEIKKRIIFHRNPNQLDEVLGKINELGINVITVLDENYPINLRYVYDNPMVLYCKGDFIEEDNLSIAIVGSRKATAYGKWASEKFSHELAKLGITVISGMAKGIDTCAHKGALNGNGRTVAILGSGIDVIYPKSNKDLYNEISQNGVVVSEFPIGTEPYATNFPLRNRIISGISLGVIVIEATEKSGSLITAEHAMEQGKEVFAVPGNINSMFSRGTNTLIKDGAKIVLDIEDILEEIYELKEKPTSMQEKDASYSDLSIIEMKIVNCLKEKPTHCDNIVYMTGLDISTVNSTLTILELKGIVKELQGRIYTLS</sequence>
<feature type="domain" description="DprA winged helix" evidence="3">
    <location>
        <begin position="301"/>
        <end position="359"/>
    </location>
</feature>
<organism evidence="4 5">
    <name type="scientific">Sporanaerobacter acetigenes DSM 13106</name>
    <dbReference type="NCBI Taxonomy" id="1123281"/>
    <lineage>
        <taxon>Bacteria</taxon>
        <taxon>Bacillati</taxon>
        <taxon>Bacillota</taxon>
        <taxon>Tissierellia</taxon>
        <taxon>Tissierellales</taxon>
        <taxon>Sporanaerobacteraceae</taxon>
        <taxon>Sporanaerobacter</taxon>
    </lineage>
</organism>
<dbReference type="PANTHER" id="PTHR43022:SF1">
    <property type="entry name" value="PROTEIN SMF"/>
    <property type="match status" value="1"/>
</dbReference>
<dbReference type="AlphaFoldDB" id="A0A1M5XYZ4"/>
<dbReference type="InterPro" id="IPR036388">
    <property type="entry name" value="WH-like_DNA-bd_sf"/>
</dbReference>
<protein>
    <submittedName>
        <fullName evidence="4">DNA processing protein</fullName>
    </submittedName>
</protein>
<dbReference type="InterPro" id="IPR003488">
    <property type="entry name" value="DprA"/>
</dbReference>
<dbReference type="InterPro" id="IPR057666">
    <property type="entry name" value="DrpA_SLOG"/>
</dbReference>
<proteinExistence type="inferred from homology"/>
<reference evidence="4 5" key="1">
    <citation type="submission" date="2016-11" db="EMBL/GenBank/DDBJ databases">
        <authorList>
            <person name="Jaros S."/>
            <person name="Januszkiewicz K."/>
            <person name="Wedrychowicz H."/>
        </authorList>
    </citation>
    <scope>NUCLEOTIDE SEQUENCE [LARGE SCALE GENOMIC DNA]</scope>
    <source>
        <strain evidence="4 5">DSM 13106</strain>
    </source>
</reference>
<dbReference type="GO" id="GO:0009294">
    <property type="term" value="P:DNA-mediated transformation"/>
    <property type="evidence" value="ECO:0007669"/>
    <property type="project" value="InterPro"/>
</dbReference>
<name>A0A1M5XYZ4_9FIRM</name>
<comment type="similarity">
    <text evidence="1">Belongs to the DprA/Smf family.</text>
</comment>
<dbReference type="Gene3D" id="1.10.10.10">
    <property type="entry name" value="Winged helix-like DNA-binding domain superfamily/Winged helix DNA-binding domain"/>
    <property type="match status" value="1"/>
</dbReference>
<dbReference type="SUPFAM" id="SSF102405">
    <property type="entry name" value="MCP/YpsA-like"/>
    <property type="match status" value="1"/>
</dbReference>
<evidence type="ECO:0000259" key="2">
    <source>
        <dbReference type="Pfam" id="PF02481"/>
    </source>
</evidence>
<dbReference type="NCBIfam" id="TIGR00732">
    <property type="entry name" value="dprA"/>
    <property type="match status" value="1"/>
</dbReference>
<dbReference type="RefSeq" id="WP_072744567.1">
    <property type="nucleotide sequence ID" value="NZ_FQXR01000008.1"/>
</dbReference>
<evidence type="ECO:0000313" key="4">
    <source>
        <dbReference type="EMBL" id="SHI05020.1"/>
    </source>
</evidence>
<dbReference type="PANTHER" id="PTHR43022">
    <property type="entry name" value="PROTEIN SMF"/>
    <property type="match status" value="1"/>
</dbReference>
<evidence type="ECO:0000256" key="1">
    <source>
        <dbReference type="ARBA" id="ARBA00006525"/>
    </source>
</evidence>
<dbReference type="Gene3D" id="3.40.50.450">
    <property type="match status" value="1"/>
</dbReference>
<dbReference type="Proteomes" id="UP000184389">
    <property type="component" value="Unassembled WGS sequence"/>
</dbReference>
<dbReference type="Pfam" id="PF02481">
    <property type="entry name" value="DNA_processg_A"/>
    <property type="match status" value="1"/>
</dbReference>
<accession>A0A1M5XYZ4</accession>
<dbReference type="InterPro" id="IPR010994">
    <property type="entry name" value="RuvA_2-like"/>
</dbReference>
<dbReference type="STRING" id="1123281.SAMN02745180_01912"/>
<gene>
    <name evidence="4" type="ORF">SAMN02745180_01912</name>
</gene>
<dbReference type="SUPFAM" id="SSF47781">
    <property type="entry name" value="RuvA domain 2-like"/>
    <property type="match status" value="1"/>
</dbReference>
<dbReference type="Pfam" id="PF17782">
    <property type="entry name" value="WHD_DprA"/>
    <property type="match status" value="1"/>
</dbReference>